<feature type="transmembrane region" description="Helical" evidence="7">
    <location>
        <begin position="20"/>
        <end position="38"/>
    </location>
</feature>
<evidence type="ECO:0000256" key="1">
    <source>
        <dbReference type="ARBA" id="ARBA00004479"/>
    </source>
</evidence>
<dbReference type="EMBL" id="NEVH01021922">
    <property type="protein sequence ID" value="PNF19448.1"/>
    <property type="molecule type" value="Genomic_DNA"/>
</dbReference>
<reference evidence="8 9" key="1">
    <citation type="submission" date="2017-12" db="EMBL/GenBank/DDBJ databases">
        <title>Hemimetabolous genomes reveal molecular basis of termite eusociality.</title>
        <authorList>
            <person name="Harrison M.C."/>
            <person name="Jongepier E."/>
            <person name="Robertson H.M."/>
            <person name="Arning N."/>
            <person name="Bitard-Feildel T."/>
            <person name="Chao H."/>
            <person name="Childers C.P."/>
            <person name="Dinh H."/>
            <person name="Doddapaneni H."/>
            <person name="Dugan S."/>
            <person name="Gowin J."/>
            <person name="Greiner C."/>
            <person name="Han Y."/>
            <person name="Hu H."/>
            <person name="Hughes D.S.T."/>
            <person name="Huylmans A.-K."/>
            <person name="Kemena C."/>
            <person name="Kremer L.P.M."/>
            <person name="Lee S.L."/>
            <person name="Lopez-Ezquerra A."/>
            <person name="Mallet L."/>
            <person name="Monroy-Kuhn J.M."/>
            <person name="Moser A."/>
            <person name="Murali S.C."/>
            <person name="Muzny D.M."/>
            <person name="Otani S."/>
            <person name="Piulachs M.-D."/>
            <person name="Poelchau M."/>
            <person name="Qu J."/>
            <person name="Schaub F."/>
            <person name="Wada-Katsumata A."/>
            <person name="Worley K.C."/>
            <person name="Xie Q."/>
            <person name="Ylla G."/>
            <person name="Poulsen M."/>
            <person name="Gibbs R.A."/>
            <person name="Schal C."/>
            <person name="Richards S."/>
            <person name="Belles X."/>
            <person name="Korb J."/>
            <person name="Bornberg-Bauer E."/>
        </authorList>
    </citation>
    <scope>NUCLEOTIDE SEQUENCE [LARGE SCALE GENOMIC DNA]</scope>
    <source>
        <tissue evidence="8">Whole body</tissue>
    </source>
</reference>
<proteinExistence type="predicted"/>
<dbReference type="PANTHER" id="PTHR31386">
    <property type="entry name" value="UNCHARACTERIZED PROTEIN KIAA2013"/>
    <property type="match status" value="1"/>
</dbReference>
<feature type="transmembrane region" description="Helical" evidence="7">
    <location>
        <begin position="573"/>
        <end position="594"/>
    </location>
</feature>
<gene>
    <name evidence="8" type="ORF">B7P43_G03614</name>
</gene>
<evidence type="ECO:0000256" key="2">
    <source>
        <dbReference type="ARBA" id="ARBA00022692"/>
    </source>
</evidence>
<evidence type="ECO:0000256" key="3">
    <source>
        <dbReference type="ARBA" id="ARBA00022729"/>
    </source>
</evidence>
<dbReference type="FunCoup" id="A0A2J7PSZ1">
    <property type="interactions" value="1097"/>
</dbReference>
<dbReference type="OrthoDB" id="10017443at2759"/>
<keyword evidence="5 7" id="KW-0472">Membrane</keyword>
<keyword evidence="6" id="KW-0325">Glycoprotein</keyword>
<dbReference type="InterPro" id="IPR018795">
    <property type="entry name" value="K2013-like"/>
</dbReference>
<dbReference type="AlphaFoldDB" id="A0A2J7PSZ1"/>
<dbReference type="PANTHER" id="PTHR31386:SF2">
    <property type="entry name" value="SIMILAR TO RIKEN CDNA 2510039O18"/>
    <property type="match status" value="1"/>
</dbReference>
<dbReference type="InParanoid" id="A0A2J7PSZ1"/>
<protein>
    <submittedName>
        <fullName evidence="8">KIAA2013-like protein</fullName>
    </submittedName>
</protein>
<keyword evidence="4 7" id="KW-1133">Transmembrane helix</keyword>
<keyword evidence="9" id="KW-1185">Reference proteome</keyword>
<name>A0A2J7PSZ1_9NEOP</name>
<comment type="subcellular location">
    <subcellularLocation>
        <location evidence="1">Membrane</location>
        <topology evidence="1">Single-pass type I membrane protein</topology>
    </subcellularLocation>
</comment>
<dbReference type="STRING" id="105785.A0A2J7PSZ1"/>
<evidence type="ECO:0000256" key="5">
    <source>
        <dbReference type="ARBA" id="ARBA00023136"/>
    </source>
</evidence>
<dbReference type="EMBL" id="NEVH01021922">
    <property type="protein sequence ID" value="PNF19449.1"/>
    <property type="molecule type" value="Genomic_DNA"/>
</dbReference>
<evidence type="ECO:0000256" key="7">
    <source>
        <dbReference type="SAM" id="Phobius"/>
    </source>
</evidence>
<keyword evidence="3" id="KW-0732">Signal</keyword>
<keyword evidence="2 7" id="KW-0812">Transmembrane</keyword>
<organism evidence="8 9">
    <name type="scientific">Cryptotermes secundus</name>
    <dbReference type="NCBI Taxonomy" id="105785"/>
    <lineage>
        <taxon>Eukaryota</taxon>
        <taxon>Metazoa</taxon>
        <taxon>Ecdysozoa</taxon>
        <taxon>Arthropoda</taxon>
        <taxon>Hexapoda</taxon>
        <taxon>Insecta</taxon>
        <taxon>Pterygota</taxon>
        <taxon>Neoptera</taxon>
        <taxon>Polyneoptera</taxon>
        <taxon>Dictyoptera</taxon>
        <taxon>Blattodea</taxon>
        <taxon>Blattoidea</taxon>
        <taxon>Termitoidae</taxon>
        <taxon>Kalotermitidae</taxon>
        <taxon>Cryptotermitinae</taxon>
        <taxon>Cryptotermes</taxon>
    </lineage>
</organism>
<comment type="caution">
    <text evidence="8">The sequence shown here is derived from an EMBL/GenBank/DDBJ whole genome shotgun (WGS) entry which is preliminary data.</text>
</comment>
<evidence type="ECO:0000256" key="6">
    <source>
        <dbReference type="ARBA" id="ARBA00023180"/>
    </source>
</evidence>
<evidence type="ECO:0000256" key="4">
    <source>
        <dbReference type="ARBA" id="ARBA00022989"/>
    </source>
</evidence>
<evidence type="ECO:0000313" key="9">
    <source>
        <dbReference type="Proteomes" id="UP000235965"/>
    </source>
</evidence>
<sequence>MECMEVVRKWKRNMDNYFTYRRTFLLITIVFGLILYLGPSFLKWLFRSDTSAEDIAERCLRDRLRAFYFAAEDFNVNIQHIPLQNQEKPYIPYIGNGMFGLHVHAESTLFIRNGRVLSLPVSYRPVVTVLSPAGFGKAREAVVVHYLSGIVHRYQCYSSGLYMSYQYYAHRTLPAILVQEIKVTNPTNENLNLGSQQMKETDWPTAATEIVQFERNTGSYENHTYTGVVNIPLSSGVVAVSIASKNVPRTLEVKARSSTSIQVLTAVNYSEPLSETKYDTWTAVVEKQAGDHLKMALKKVNRHSFKEDHMNVWSQLWSTGITISYSKAADAINGDKINATMYYILSQVSSPYHEETTTKQKKVELTNSLFYAEGCFGGYHTLQAANLWRELSTAEDVNTAVSLWLLTLEKQGCHNLIKAGASGVVQAMVLSFGALRFSNQHLEFNIHPKYLHRDYMFRRLNYGNLTHVNISVVVQDDNKAVLYVALDRSDRSYYACDGGCLDDPVLLGQQKKQFPVKLTDPVTAILYITYDKQHMEELRHTIHLKEIVEAPAHEHHVIALHKHGHHLGGLPTLFWVSICILIVTFHLFLFKLIYNEYCGQQQDKYRTRYGKL</sequence>
<dbReference type="Proteomes" id="UP000235965">
    <property type="component" value="Unassembled WGS sequence"/>
</dbReference>
<accession>A0A2J7PSZ1</accession>
<dbReference type="EMBL" id="NEVH01021922">
    <property type="protein sequence ID" value="PNF19450.1"/>
    <property type="molecule type" value="Genomic_DNA"/>
</dbReference>
<dbReference type="Pfam" id="PF10222">
    <property type="entry name" value="DUF2152"/>
    <property type="match status" value="1"/>
</dbReference>
<dbReference type="GO" id="GO:0016020">
    <property type="term" value="C:membrane"/>
    <property type="evidence" value="ECO:0007669"/>
    <property type="project" value="UniProtKB-SubCell"/>
</dbReference>
<evidence type="ECO:0000313" key="8">
    <source>
        <dbReference type="EMBL" id="PNF19450.1"/>
    </source>
</evidence>